<gene>
    <name evidence="1" type="ORF">B0A48_14208</name>
</gene>
<proteinExistence type="predicted"/>
<keyword evidence="2" id="KW-1185">Reference proteome</keyword>
<protein>
    <submittedName>
        <fullName evidence="1">Uncharacterized protein</fullName>
    </submittedName>
</protein>
<dbReference type="EMBL" id="NAJO01000037">
    <property type="protein sequence ID" value="OQO00005.1"/>
    <property type="molecule type" value="Genomic_DNA"/>
</dbReference>
<reference evidence="2" key="1">
    <citation type="submission" date="2017-03" db="EMBL/GenBank/DDBJ databases">
        <title>Genomes of endolithic fungi from Antarctica.</title>
        <authorList>
            <person name="Coleine C."/>
            <person name="Masonjones S."/>
            <person name="Stajich J.E."/>
        </authorList>
    </citation>
    <scope>NUCLEOTIDE SEQUENCE [LARGE SCALE GENOMIC DNA]</scope>
    <source>
        <strain evidence="2">CCFEE 5527</strain>
    </source>
</reference>
<evidence type="ECO:0000313" key="1">
    <source>
        <dbReference type="EMBL" id="OQO00005.1"/>
    </source>
</evidence>
<accession>A0A1V8SLG5</accession>
<sequence>MFNNKVRINCNSNNINDVMAGQLIPYTGGGMISSYPRYAPFPGLLTAMSPQAPIMMPQPQMMMPSYQYQAPMMMPQTMPYPNFAPYSNYQPSSNYNPASNFAPVSNNNQVFSPNNNQNWNYNGGNSSNQCSHQPVNVFITPPSPPEYPWRPPAPVRRRGGPREIWVPDNDDYMYPTPYPYDTTGWPNTWNPSTSVNPWSGGYSSGSYLHPILGWIP</sequence>
<dbReference type="Proteomes" id="UP000192596">
    <property type="component" value="Unassembled WGS sequence"/>
</dbReference>
<name>A0A1V8SLG5_9PEZI</name>
<dbReference type="InParanoid" id="A0A1V8SLG5"/>
<dbReference type="AlphaFoldDB" id="A0A1V8SLG5"/>
<comment type="caution">
    <text evidence="1">The sequence shown here is derived from an EMBL/GenBank/DDBJ whole genome shotgun (WGS) entry which is preliminary data.</text>
</comment>
<evidence type="ECO:0000313" key="2">
    <source>
        <dbReference type="Proteomes" id="UP000192596"/>
    </source>
</evidence>
<organism evidence="1 2">
    <name type="scientific">Cryoendolithus antarcticus</name>
    <dbReference type="NCBI Taxonomy" id="1507870"/>
    <lineage>
        <taxon>Eukaryota</taxon>
        <taxon>Fungi</taxon>
        <taxon>Dikarya</taxon>
        <taxon>Ascomycota</taxon>
        <taxon>Pezizomycotina</taxon>
        <taxon>Dothideomycetes</taxon>
        <taxon>Dothideomycetidae</taxon>
        <taxon>Cladosporiales</taxon>
        <taxon>Cladosporiaceae</taxon>
        <taxon>Cryoendolithus</taxon>
    </lineage>
</organism>